<dbReference type="SMART" id="SM00028">
    <property type="entry name" value="TPR"/>
    <property type="match status" value="3"/>
</dbReference>
<accession>A0A0N0ZVR0</accession>
<evidence type="ECO:0000313" key="3">
    <source>
        <dbReference type="Proteomes" id="UP000037953"/>
    </source>
</evidence>
<organism evidence="2 3">
    <name type="scientific">Chryseobacterium indologenes</name>
    <name type="common">Flavobacterium indologenes</name>
    <dbReference type="NCBI Taxonomy" id="253"/>
    <lineage>
        <taxon>Bacteria</taxon>
        <taxon>Pseudomonadati</taxon>
        <taxon>Bacteroidota</taxon>
        <taxon>Flavobacteriia</taxon>
        <taxon>Flavobacteriales</taxon>
        <taxon>Weeksellaceae</taxon>
        <taxon>Chryseobacterium group</taxon>
        <taxon>Chryseobacterium</taxon>
    </lineage>
</organism>
<gene>
    <name evidence="2" type="ORF">AOB46_09970</name>
</gene>
<reference evidence="3" key="2">
    <citation type="submission" date="2015-09" db="EMBL/GenBank/DDBJ databases">
        <title>Draft genome sequence of a multidrug-resistant Chryseobacterium indologenes isolate from Malaysia.</title>
        <authorList>
            <person name="Yu C.Y."/>
            <person name="Ang G.Y."/>
            <person name="Chan K.-G."/>
        </authorList>
    </citation>
    <scope>NUCLEOTIDE SEQUENCE [LARGE SCALE GENOMIC DNA]</scope>
    <source>
        <strain evidence="3">CI_885</strain>
    </source>
</reference>
<reference evidence="2 3" key="1">
    <citation type="journal article" date="2015" name="Genom Data">
        <title>Draft genome sequence of a multidrug-resistant Chryseobacterium indologenes isolate from Malaysia.</title>
        <authorList>
            <person name="Yu C.Y."/>
            <person name="Ang G.Y."/>
            <person name="Cheng H.J."/>
            <person name="Cheong Y.M."/>
            <person name="Yin W.F."/>
            <person name="Chan K.G."/>
        </authorList>
    </citation>
    <scope>NUCLEOTIDE SEQUENCE [LARGE SCALE GENOMIC DNA]</scope>
    <source>
        <strain evidence="2 3">CI_885</strain>
    </source>
</reference>
<dbReference type="EMBL" id="LJOD01000005">
    <property type="protein sequence ID" value="KPE51458.1"/>
    <property type="molecule type" value="Genomic_DNA"/>
</dbReference>
<dbReference type="InterPro" id="IPR011990">
    <property type="entry name" value="TPR-like_helical_dom_sf"/>
</dbReference>
<evidence type="ECO:0000256" key="1">
    <source>
        <dbReference type="SAM" id="SignalP"/>
    </source>
</evidence>
<proteinExistence type="predicted"/>
<dbReference type="InterPro" id="IPR019734">
    <property type="entry name" value="TPR_rpt"/>
</dbReference>
<dbReference type="AlphaFoldDB" id="A0A0N0ZVR0"/>
<dbReference type="RefSeq" id="WP_062698835.1">
    <property type="nucleotide sequence ID" value="NZ_LJOD01000005.1"/>
</dbReference>
<feature type="signal peptide" evidence="1">
    <location>
        <begin position="1"/>
        <end position="20"/>
    </location>
</feature>
<dbReference type="Gene3D" id="1.25.40.10">
    <property type="entry name" value="Tetratricopeptide repeat domain"/>
    <property type="match status" value="1"/>
</dbReference>
<evidence type="ECO:0000313" key="2">
    <source>
        <dbReference type="EMBL" id="KPE51458.1"/>
    </source>
</evidence>
<feature type="chain" id="PRO_5005865225" evidence="1">
    <location>
        <begin position="21"/>
        <end position="369"/>
    </location>
</feature>
<name>A0A0N0ZVR0_CHRID</name>
<protein>
    <submittedName>
        <fullName evidence="2">Uncharacterized protein</fullName>
    </submittedName>
</protein>
<comment type="caution">
    <text evidence="2">The sequence shown here is derived from an EMBL/GenBank/DDBJ whole genome shotgun (WGS) entry which is preliminary data.</text>
</comment>
<dbReference type="Pfam" id="PF14559">
    <property type="entry name" value="TPR_19"/>
    <property type="match status" value="1"/>
</dbReference>
<keyword evidence="1" id="KW-0732">Signal</keyword>
<dbReference type="PATRIC" id="fig|253.9.peg.3789"/>
<dbReference type="Proteomes" id="UP000037953">
    <property type="component" value="Unassembled WGS sequence"/>
</dbReference>
<dbReference type="OrthoDB" id="1255359at2"/>
<dbReference type="SUPFAM" id="SSF48452">
    <property type="entry name" value="TPR-like"/>
    <property type="match status" value="1"/>
</dbReference>
<sequence>MIIRLVCVFLLSFFSSSAQVRLDEEFPVSTLKYTTVLPVKHLSEEAAITRLNEMPQAKVLINNGWLSTGSSFKSFKEIKGSAFFDKINKTKDKYRNFSISVVAVYNKGSFDVEITAQSFDKFLSGGKPQSKTDAEYLTYYQEMTKEFIPLITEYLTGKKTTQENHDEMLNRAAGLTSEGKTLEALKIYNNVLASDPDHSLALFNKAQILFSLKKYTEALDIIHTAEKNKDLSDFDKIAYKNLKIQIFIITSQNEKALSEINKIGRDFGNTVQEKIFETAKDDNGEEFLVPSEKTVLFLRSAAYLLMLNRKKEALNVLKKYEELIPDHNRRLLSKLFTYYCQLKLSEEAEKIRLLITEDDPSSDLRCTGS</sequence>